<dbReference type="SUPFAM" id="SSF53383">
    <property type="entry name" value="PLP-dependent transferases"/>
    <property type="match status" value="1"/>
</dbReference>
<dbReference type="Pfam" id="PF00155">
    <property type="entry name" value="Aminotran_1_2"/>
    <property type="match status" value="1"/>
</dbReference>
<dbReference type="CDD" id="cd00067">
    <property type="entry name" value="GAL4"/>
    <property type="match status" value="1"/>
</dbReference>
<evidence type="ECO:0000256" key="1">
    <source>
        <dbReference type="ARBA" id="ARBA00023242"/>
    </source>
</evidence>
<dbReference type="GO" id="GO:0030170">
    <property type="term" value="F:pyridoxal phosphate binding"/>
    <property type="evidence" value="ECO:0007669"/>
    <property type="project" value="InterPro"/>
</dbReference>
<evidence type="ECO:0000259" key="3">
    <source>
        <dbReference type="PROSITE" id="PS50048"/>
    </source>
</evidence>
<proteinExistence type="predicted"/>
<dbReference type="GO" id="GO:0000981">
    <property type="term" value="F:DNA-binding transcription factor activity, RNA polymerase II-specific"/>
    <property type="evidence" value="ECO:0007669"/>
    <property type="project" value="InterPro"/>
</dbReference>
<gene>
    <name evidence="4" type="ORF">FDENT_6224</name>
</gene>
<dbReference type="InterPro" id="IPR036864">
    <property type="entry name" value="Zn2-C6_fun-type_DNA-bd_sf"/>
</dbReference>
<feature type="region of interest" description="Disordered" evidence="2">
    <location>
        <begin position="128"/>
        <end position="155"/>
    </location>
</feature>
<dbReference type="GO" id="GO:0008270">
    <property type="term" value="F:zinc ion binding"/>
    <property type="evidence" value="ECO:0007669"/>
    <property type="project" value="InterPro"/>
</dbReference>
<dbReference type="InterPro" id="IPR001138">
    <property type="entry name" value="Zn2Cys6_DnaBD"/>
</dbReference>
<feature type="region of interest" description="Disordered" evidence="2">
    <location>
        <begin position="72"/>
        <end position="109"/>
    </location>
</feature>
<dbReference type="InterPro" id="IPR015421">
    <property type="entry name" value="PyrdxlP-dep_Trfase_major"/>
</dbReference>
<dbReference type="EMBL" id="JAAOAK010000164">
    <property type="protein sequence ID" value="KAF5685410.1"/>
    <property type="molecule type" value="Genomic_DNA"/>
</dbReference>
<dbReference type="Proteomes" id="UP000562682">
    <property type="component" value="Unassembled WGS sequence"/>
</dbReference>
<organism evidence="4 5">
    <name type="scientific">Fusarium denticulatum</name>
    <dbReference type="NCBI Taxonomy" id="48507"/>
    <lineage>
        <taxon>Eukaryota</taxon>
        <taxon>Fungi</taxon>
        <taxon>Dikarya</taxon>
        <taxon>Ascomycota</taxon>
        <taxon>Pezizomycotina</taxon>
        <taxon>Sordariomycetes</taxon>
        <taxon>Hypocreomycetidae</taxon>
        <taxon>Hypocreales</taxon>
        <taxon>Nectriaceae</taxon>
        <taxon>Fusarium</taxon>
        <taxon>Fusarium fujikuroi species complex</taxon>
    </lineage>
</organism>
<dbReference type="InterPro" id="IPR015422">
    <property type="entry name" value="PyrdxlP-dep_Trfase_small"/>
</dbReference>
<dbReference type="Gene3D" id="4.10.240.10">
    <property type="entry name" value="Zn(2)-C6 fungal-type DNA-binding domain"/>
    <property type="match status" value="1"/>
</dbReference>
<dbReference type="Gene3D" id="3.90.1150.10">
    <property type="entry name" value="Aspartate Aminotransferase, domain 1"/>
    <property type="match status" value="1"/>
</dbReference>
<dbReference type="Gene3D" id="3.40.640.10">
    <property type="entry name" value="Type I PLP-dependent aspartate aminotransferase-like (Major domain)"/>
    <property type="match status" value="1"/>
</dbReference>
<dbReference type="CDD" id="cd00609">
    <property type="entry name" value="AAT_like"/>
    <property type="match status" value="1"/>
</dbReference>
<evidence type="ECO:0000256" key="2">
    <source>
        <dbReference type="SAM" id="MobiDB-lite"/>
    </source>
</evidence>
<comment type="caution">
    <text evidence="4">The sequence shown here is derived from an EMBL/GenBank/DDBJ whole genome shotgun (WGS) entry which is preliminary data.</text>
</comment>
<dbReference type="Pfam" id="PF00172">
    <property type="entry name" value="Zn_clus"/>
    <property type="match status" value="1"/>
</dbReference>
<keyword evidence="1" id="KW-0539">Nucleus</keyword>
<keyword evidence="5" id="KW-1185">Reference proteome</keyword>
<dbReference type="PANTHER" id="PTHR43510:SF1">
    <property type="entry name" value="AMINOTRANSFERASE FUNCTION, HYPOTHETICAL (EUROFUNG)"/>
    <property type="match status" value="1"/>
</dbReference>
<dbReference type="PANTHER" id="PTHR43510">
    <property type="entry name" value="AMINOTRANSFERASE FUNCTION, HYPOTHETICAL (EUROFUNG)"/>
    <property type="match status" value="1"/>
</dbReference>
<reference evidence="4 5" key="1">
    <citation type="submission" date="2020-05" db="EMBL/GenBank/DDBJ databases">
        <title>Identification and distribution of gene clusters putatively required for synthesis of sphingolipid metabolism inhibitors in phylogenetically diverse species of the filamentous fungus Fusarium.</title>
        <authorList>
            <person name="Kim H.-S."/>
            <person name="Busman M."/>
            <person name="Brown D.W."/>
            <person name="Divon H."/>
            <person name="Uhlig S."/>
            <person name="Proctor R.H."/>
        </authorList>
    </citation>
    <scope>NUCLEOTIDE SEQUENCE [LARGE SCALE GENOMIC DNA]</scope>
    <source>
        <strain evidence="4 5">NRRL 25311</strain>
    </source>
</reference>
<name>A0A8H5UCU7_9HYPO</name>
<dbReference type="PROSITE" id="PS00463">
    <property type="entry name" value="ZN2_CY6_FUNGAL_1"/>
    <property type="match status" value="1"/>
</dbReference>
<accession>A0A8H5UCU7</accession>
<feature type="domain" description="Zn(2)-C6 fungal-type" evidence="3">
    <location>
        <begin position="7"/>
        <end position="35"/>
    </location>
</feature>
<dbReference type="InterPro" id="IPR015424">
    <property type="entry name" value="PyrdxlP-dep_Trfase"/>
</dbReference>
<protein>
    <submittedName>
        <fullName evidence="4">C6 transcription factor</fullName>
    </submittedName>
</protein>
<dbReference type="InterPro" id="IPR021858">
    <property type="entry name" value="Fun_TF"/>
</dbReference>
<dbReference type="Pfam" id="PF11951">
    <property type="entry name" value="Fungal_trans_2"/>
    <property type="match status" value="1"/>
</dbReference>
<evidence type="ECO:0000313" key="4">
    <source>
        <dbReference type="EMBL" id="KAF5685410.1"/>
    </source>
</evidence>
<sequence>MRSVPSGCWTCKLRHRKCDLQIPACRECTDRRIPCHGYGAKPAWMDGSDAEHRELERIKRAVKQYLKKLRRGRRNQSLGRDAAVTSPTERYTRILTPSARGADEFSSPSLPSRAFDHDHDIFESPETLVDAESSLPPTRSSIHEEEAAQPVSLSQDSTPPYILPPRLASLIMYYLDYVFVWQFPYYQLHSCLGNRGWILACLSNSGSLSHAALALSTLHRDASQKRFSYSQEAFEFHSMALRELRKLSQHTETQTPLNDRAKLAEFIAASLTLISFEVFNGAEYDWVPHLDAVTAVVAVQSPDLLLQTTSSSEKAKHSPMSISRGDDPQLQGDFNFLIAEAVWHDILACATTGRVPRIPYRKWLEGSGLAMDDLMGCYNWVMIAIGDLAHLQAWKRDMKQKGILGIPELVRRGQSIEKRLQDGIAELKQTAKLANAAAMKFERMPIEIESPEEYGYDKIKYNLSESSITDQTLESLDLKIPNLTLLYNEHRGETKLRKLIADDAGVSADDVLITSGAAGALFIITTSQLGSTPNSESNHLVVVRPNYATNLETPKAVGCDISYIDVTFENDFQPNIDEIEGAIKSNTRLVSVTCPHNPTGSTLSREALDRLVAITKKKGVLLLVDETYRDIAFAEKLPVAASLGDHVLSVCSLSKSFGMPGVRMGWLITTNKTLQETFLAAKEQISISGSVINEWIAIDVLSRRGKILRDTTDEMKVRLQMVESWIKSEELLEWVKPTGGVVCFPRIKQEPKGGFAAFYGRLLNNHATLGYGWPTREELEGGMRAISAALRDE</sequence>
<dbReference type="AlphaFoldDB" id="A0A8H5UCU7"/>
<evidence type="ECO:0000313" key="5">
    <source>
        <dbReference type="Proteomes" id="UP000562682"/>
    </source>
</evidence>
<dbReference type="SMART" id="SM00066">
    <property type="entry name" value="GAL4"/>
    <property type="match status" value="1"/>
</dbReference>
<dbReference type="PROSITE" id="PS50048">
    <property type="entry name" value="ZN2_CY6_FUNGAL_2"/>
    <property type="match status" value="1"/>
</dbReference>
<dbReference type="InterPro" id="IPR004839">
    <property type="entry name" value="Aminotransferase_I/II_large"/>
</dbReference>
<dbReference type="SUPFAM" id="SSF57701">
    <property type="entry name" value="Zn2/Cys6 DNA-binding domain"/>
    <property type="match status" value="1"/>
</dbReference>